<keyword evidence="1" id="KW-0812">Transmembrane</keyword>
<gene>
    <name evidence="2" type="ORF">BSL78_03438</name>
</gene>
<dbReference type="AlphaFoldDB" id="A0A2G8LHE5"/>
<keyword evidence="1" id="KW-0472">Membrane</keyword>
<evidence type="ECO:0000256" key="1">
    <source>
        <dbReference type="SAM" id="Phobius"/>
    </source>
</evidence>
<dbReference type="EMBL" id="MRZV01000077">
    <property type="protein sequence ID" value="PIK59642.1"/>
    <property type="molecule type" value="Genomic_DNA"/>
</dbReference>
<reference evidence="2 3" key="1">
    <citation type="journal article" date="2017" name="PLoS Biol.">
        <title>The sea cucumber genome provides insights into morphological evolution and visceral regeneration.</title>
        <authorList>
            <person name="Zhang X."/>
            <person name="Sun L."/>
            <person name="Yuan J."/>
            <person name="Sun Y."/>
            <person name="Gao Y."/>
            <person name="Zhang L."/>
            <person name="Li S."/>
            <person name="Dai H."/>
            <person name="Hamel J.F."/>
            <person name="Liu C."/>
            <person name="Yu Y."/>
            <person name="Liu S."/>
            <person name="Lin W."/>
            <person name="Guo K."/>
            <person name="Jin S."/>
            <person name="Xu P."/>
            <person name="Storey K.B."/>
            <person name="Huan P."/>
            <person name="Zhang T."/>
            <person name="Zhou Y."/>
            <person name="Zhang J."/>
            <person name="Lin C."/>
            <person name="Li X."/>
            <person name="Xing L."/>
            <person name="Huo D."/>
            <person name="Sun M."/>
            <person name="Wang L."/>
            <person name="Mercier A."/>
            <person name="Li F."/>
            <person name="Yang H."/>
            <person name="Xiang J."/>
        </authorList>
    </citation>
    <scope>NUCLEOTIDE SEQUENCE [LARGE SCALE GENOMIC DNA]</scope>
    <source>
        <strain evidence="2">Shaxun</strain>
        <tissue evidence="2">Muscle</tissue>
    </source>
</reference>
<proteinExistence type="predicted"/>
<dbReference type="Proteomes" id="UP000230750">
    <property type="component" value="Unassembled WGS sequence"/>
</dbReference>
<organism evidence="2 3">
    <name type="scientific">Stichopus japonicus</name>
    <name type="common">Sea cucumber</name>
    <dbReference type="NCBI Taxonomy" id="307972"/>
    <lineage>
        <taxon>Eukaryota</taxon>
        <taxon>Metazoa</taxon>
        <taxon>Echinodermata</taxon>
        <taxon>Eleutherozoa</taxon>
        <taxon>Echinozoa</taxon>
        <taxon>Holothuroidea</taxon>
        <taxon>Aspidochirotacea</taxon>
        <taxon>Aspidochirotida</taxon>
        <taxon>Stichopodidae</taxon>
        <taxon>Apostichopus</taxon>
    </lineage>
</organism>
<comment type="caution">
    <text evidence="2">The sequence shown here is derived from an EMBL/GenBank/DDBJ whole genome shotgun (WGS) entry which is preliminary data.</text>
</comment>
<evidence type="ECO:0000313" key="3">
    <source>
        <dbReference type="Proteomes" id="UP000230750"/>
    </source>
</evidence>
<evidence type="ECO:0000313" key="2">
    <source>
        <dbReference type="EMBL" id="PIK59642.1"/>
    </source>
</evidence>
<keyword evidence="1" id="KW-1133">Transmembrane helix</keyword>
<accession>A0A2G8LHE5</accession>
<name>A0A2G8LHE5_STIJA</name>
<feature type="transmembrane region" description="Helical" evidence="1">
    <location>
        <begin position="41"/>
        <end position="74"/>
    </location>
</feature>
<keyword evidence="3" id="KW-1185">Reference proteome</keyword>
<protein>
    <submittedName>
        <fullName evidence="2">Uncharacterized protein</fullName>
    </submittedName>
</protein>
<sequence length="92" mass="9913">MQVMMLCRLATTNHSAHVVKTMMSGVHLTALRSTKEPGGSVIIIIIIVIRIAALVNIIAIISLTEAAAVLYALILTSTETTTAQLEERNILE</sequence>